<evidence type="ECO:0000259" key="3">
    <source>
        <dbReference type="Pfam" id="PF13538"/>
    </source>
</evidence>
<dbReference type="Pfam" id="PF13604">
    <property type="entry name" value="AAA_30"/>
    <property type="match status" value="1"/>
</dbReference>
<dbReference type="InterPro" id="IPR050534">
    <property type="entry name" value="Coronavir_polyprotein_1ab"/>
</dbReference>
<evidence type="ECO:0000256" key="1">
    <source>
        <dbReference type="ARBA" id="ARBA00022741"/>
    </source>
</evidence>
<dbReference type="EMBL" id="JABFDB010000008">
    <property type="protein sequence ID" value="NYZ20538.1"/>
    <property type="molecule type" value="Genomic_DNA"/>
</dbReference>
<dbReference type="SUPFAM" id="SSF52540">
    <property type="entry name" value="P-loop containing nucleoside triphosphate hydrolases"/>
    <property type="match status" value="2"/>
</dbReference>
<proteinExistence type="predicted"/>
<evidence type="ECO:0000259" key="4">
    <source>
        <dbReference type="Pfam" id="PF14490"/>
    </source>
</evidence>
<dbReference type="Proteomes" id="UP000584642">
    <property type="component" value="Unassembled WGS sequence"/>
</dbReference>
<dbReference type="CDD" id="cd17933">
    <property type="entry name" value="DEXSc_RecD-like"/>
    <property type="match status" value="1"/>
</dbReference>
<feature type="domain" description="UvrD-like helicase C-terminal" evidence="3">
    <location>
        <begin position="580"/>
        <end position="626"/>
    </location>
</feature>
<name>A0ABX2TBL5_9PROT</name>
<evidence type="ECO:0000313" key="6">
    <source>
        <dbReference type="Proteomes" id="UP000584642"/>
    </source>
</evidence>
<dbReference type="Pfam" id="PF13538">
    <property type="entry name" value="UvrD_C_2"/>
    <property type="match status" value="1"/>
</dbReference>
<dbReference type="InterPro" id="IPR027417">
    <property type="entry name" value="P-loop_NTPase"/>
</dbReference>
<comment type="caution">
    <text evidence="5">The sequence shown here is derived from an EMBL/GenBank/DDBJ whole genome shotgun (WGS) entry which is preliminary data.</text>
</comment>
<dbReference type="InterPro" id="IPR029493">
    <property type="entry name" value="RecD2-like_HHH"/>
</dbReference>
<evidence type="ECO:0000313" key="5">
    <source>
        <dbReference type="EMBL" id="NYZ20538.1"/>
    </source>
</evidence>
<dbReference type="PANTHER" id="PTHR43788">
    <property type="entry name" value="DNA2/NAM7 HELICASE FAMILY MEMBER"/>
    <property type="match status" value="1"/>
</dbReference>
<reference evidence="5 6" key="1">
    <citation type="submission" date="2020-05" db="EMBL/GenBank/DDBJ databases">
        <title>Azospirillum oleiclasticum sp. nov, a nitrogen-fixing and heavy crude oil-emulsifying bacterium isolated from the crude oil of Yumen Oilfield.</title>
        <authorList>
            <person name="Wu D."/>
            <person name="Cai M."/>
            <person name="Zhang X."/>
        </authorList>
    </citation>
    <scope>NUCLEOTIDE SEQUENCE [LARGE SCALE GENOMIC DNA]</scope>
    <source>
        <strain evidence="5 6">ROY-1-1-2</strain>
    </source>
</reference>
<accession>A0ABX2TBL5</accession>
<gene>
    <name evidence="5" type="ORF">HND93_12520</name>
</gene>
<keyword evidence="6" id="KW-1185">Reference proteome</keyword>
<evidence type="ECO:0000256" key="2">
    <source>
        <dbReference type="ARBA" id="ARBA00022840"/>
    </source>
</evidence>
<keyword evidence="2" id="KW-0067">ATP-binding</keyword>
<dbReference type="PANTHER" id="PTHR43788:SF6">
    <property type="entry name" value="DNA HELICASE B"/>
    <property type="match status" value="1"/>
</dbReference>
<dbReference type="Gene3D" id="2.30.30.940">
    <property type="match status" value="1"/>
</dbReference>
<sequence>MATNRRFTGIGWATAKRLWATFGERLYDLIRYRDYRALADAVGPDSAVTIIEGFGLLAEEVEVFAWLDRYGVSPRTAAAVAAMWGAKAIERIRENPYTLALLEPWKDVDLRALRLGVSLTDRRRLLAAVEEAMAARFARGDLAATRAQMHPHLRQLLGPGAASEARRAIDLAVEAGRLLERPDGLLQARGPHFMERELERMVAERLARETMHSPFDAVEAAIAEVEREEGYRLTPRQREAVHMAVTAPLSVIAGGAGTGKTTVVKAILAASRRRLLALPAEERRAMSFPQVAVAGRAAKRIAEATGHEAMTLDRFRRRLENGGRGMQRGLLVFDESSMLDVPSVYRVLRMVPPSVDVLFIGDEAQLPPIGPGLLFHRLVEADTVPRVRLDVIHRQRAGTGIPAVAAEIRAGRLPDLPQFDPATPLAPGVFVLPANGDDVGGHVLDVWKAMVGPPPQAGRTQALHDLDVQILCATKAGEGGLVALNRTIEVQYMAHQPKVADWGLSVGSKVLWLKNAYTKAPVLDRDGNQVLGEEGKPLFHGFMNGALGAVQRPTKKGAWVSFDDGAADEIGPVDLQDLTHGWAISVHKAQGSAFRRVIVPVTKSRLLDRTLVYTAVTRAVDTVVLVGSMELLRAAVENSPKALTKTTTLDFSSAESGWN</sequence>
<protein>
    <submittedName>
        <fullName evidence="5">AAA family ATPase</fullName>
    </submittedName>
</protein>
<dbReference type="InterPro" id="IPR027785">
    <property type="entry name" value="UvrD-like_helicase_C"/>
</dbReference>
<dbReference type="Pfam" id="PF14490">
    <property type="entry name" value="HHH_RecD2"/>
    <property type="match status" value="1"/>
</dbReference>
<dbReference type="CDD" id="cd18809">
    <property type="entry name" value="SF1_C_RecD"/>
    <property type="match status" value="1"/>
</dbReference>
<keyword evidence="1" id="KW-0547">Nucleotide-binding</keyword>
<organism evidence="5 6">
    <name type="scientific">Azospirillum oleiclasticum</name>
    <dbReference type="NCBI Taxonomy" id="2735135"/>
    <lineage>
        <taxon>Bacteria</taxon>
        <taxon>Pseudomonadati</taxon>
        <taxon>Pseudomonadota</taxon>
        <taxon>Alphaproteobacteria</taxon>
        <taxon>Rhodospirillales</taxon>
        <taxon>Azospirillaceae</taxon>
        <taxon>Azospirillum</taxon>
    </lineage>
</organism>
<dbReference type="Gene3D" id="3.40.50.300">
    <property type="entry name" value="P-loop containing nucleotide triphosphate hydrolases"/>
    <property type="match status" value="2"/>
</dbReference>
<feature type="domain" description="ATP-dependent RecD2 DNA helicase-like helix-hairpin-helix" evidence="4">
    <location>
        <begin position="61"/>
        <end position="141"/>
    </location>
</feature>